<proteinExistence type="predicted"/>
<organism evidence="1 2">
    <name type="scientific">Mytilus galloprovincialis</name>
    <name type="common">Mediterranean mussel</name>
    <dbReference type="NCBI Taxonomy" id="29158"/>
    <lineage>
        <taxon>Eukaryota</taxon>
        <taxon>Metazoa</taxon>
        <taxon>Spiralia</taxon>
        <taxon>Lophotrochozoa</taxon>
        <taxon>Mollusca</taxon>
        <taxon>Bivalvia</taxon>
        <taxon>Autobranchia</taxon>
        <taxon>Pteriomorphia</taxon>
        <taxon>Mytilida</taxon>
        <taxon>Mytiloidea</taxon>
        <taxon>Mytilidae</taxon>
        <taxon>Mytilinae</taxon>
        <taxon>Mytilus</taxon>
    </lineage>
</organism>
<gene>
    <name evidence="1" type="ORF">MGAL_10B044270</name>
</gene>
<reference evidence="1" key="1">
    <citation type="submission" date="2018-11" db="EMBL/GenBank/DDBJ databases">
        <authorList>
            <person name="Alioto T."/>
            <person name="Alioto T."/>
        </authorList>
    </citation>
    <scope>NUCLEOTIDE SEQUENCE</scope>
</reference>
<protein>
    <recommendedName>
        <fullName evidence="3">BED-type domain-containing protein</fullName>
    </recommendedName>
</protein>
<dbReference type="AlphaFoldDB" id="A0A8B6ERX2"/>
<keyword evidence="2" id="KW-1185">Reference proteome</keyword>
<name>A0A8B6ERX2_MYTGA</name>
<accession>A0A8B6ERX2</accession>
<dbReference type="PANTHER" id="PTHR37162">
    <property type="entry name" value="HAT FAMILY DIMERISATION DOMAINCONTAINING PROTEIN-RELATED"/>
    <property type="match status" value="1"/>
</dbReference>
<sequence>MASNVVERDFDTKLLDKGLKNVWKWEWLERKVDKELVGRFIRKINVRGVAHCNLCRKDINYSSRGWKSLEQHLLKKVHQDNLKIRAFGKAKETEKVPYGIHLMFKASAKIQEPAPVAITPLNDRIVNAESMVLSFVAENSLSFSLVPGLIDLSKTLARDKKALDSLNMNRTTASYKTRFGVGKTFQDNVIEEMRSNQFSLNMDESTSSNFQKVLTILVSYFCSVKNEVVIHHFKSVTCIKVNSESLFKKLVTLMEENSIPWTNLMSVLMDSCNVMRGSKSGLETRIRTEKAPHLLDVDGDVCHHVHNAAKAFCKPFKSFIELLYYDLFSDFKWSPDLREMFQEICIMLNIKYTMPQRYVSHRWLSVYDVTLDTLRLFDALTVFYFPLLTESERVKYLPTIVEVYHRLGVSQSSRERISEIRKVLQLMQKFFV</sequence>
<dbReference type="EMBL" id="UYJE01005560">
    <property type="protein sequence ID" value="VDI38173.1"/>
    <property type="molecule type" value="Genomic_DNA"/>
</dbReference>
<evidence type="ECO:0008006" key="3">
    <source>
        <dbReference type="Google" id="ProtNLM"/>
    </source>
</evidence>
<dbReference type="Proteomes" id="UP000596742">
    <property type="component" value="Unassembled WGS sequence"/>
</dbReference>
<evidence type="ECO:0000313" key="1">
    <source>
        <dbReference type="EMBL" id="VDI38173.1"/>
    </source>
</evidence>
<dbReference type="OrthoDB" id="6101015at2759"/>
<comment type="caution">
    <text evidence="1">The sequence shown here is derived from an EMBL/GenBank/DDBJ whole genome shotgun (WGS) entry which is preliminary data.</text>
</comment>
<evidence type="ECO:0000313" key="2">
    <source>
        <dbReference type="Proteomes" id="UP000596742"/>
    </source>
</evidence>
<dbReference type="PANTHER" id="PTHR37162:SF1">
    <property type="entry name" value="BED-TYPE DOMAIN-CONTAINING PROTEIN"/>
    <property type="match status" value="1"/>
</dbReference>